<dbReference type="Pfam" id="PF00535">
    <property type="entry name" value="Glycos_transf_2"/>
    <property type="match status" value="1"/>
</dbReference>
<sequence>MVRKMKKNKISFITCVNNEELYKKSLSYINKLKIPEDIEIEIIAMRNSKSIASAYNEAIQKSDSKYKIYLHQDVYIQNTNFVEDILSIFSSDQDIGLIGVVGAKVIPVSGVWWEDPCRVGKVFDSHRGSMELLSFNEFIEPYTDVKGIDGLIMMTQYDIKWRDDLFDGWHFYDLSQSTEFIQKGFKVVVPNQKIPWCIHDCGYVNTANGFEEYKNIYLDNYSKYIFPLVSILIPAYNQTNYLKEALDSALNQSYRNTEIIICDDSTTNDVQKFMEGYKLKTNKIKYINNGGPSGQRGKVNLGKCLSASCGEYINFLLHDDVFKLNKLDRMMNYFLYDNTLTLITSYRKMINDKDEYLNDNFRTVRQYPYDIRLTGEEAGRKILFSMINYIGELSTAIFKREAIDSNLTKHSIVDYDNNEIYSLGDISLWLKLLRKGNMIYIAEPLSNLRIHNSQNTQDKILTFWAAIDFFNIIISSYENKAFIKTRDELLIILRKWFKEYSNFLTNFSEEFNSKSENDKETIILKDEYIRCYTKFINILFE</sequence>
<dbReference type="SUPFAM" id="SSF53448">
    <property type="entry name" value="Nucleotide-diphospho-sugar transferases"/>
    <property type="match status" value="2"/>
</dbReference>
<proteinExistence type="predicted"/>
<keyword evidence="3" id="KW-0808">Transferase</keyword>
<dbReference type="InterPro" id="IPR001173">
    <property type="entry name" value="Glyco_trans_2-like"/>
</dbReference>
<dbReference type="InterPro" id="IPR029044">
    <property type="entry name" value="Nucleotide-diphossugar_trans"/>
</dbReference>
<feature type="domain" description="Glycosyltransferase 2-like" evidence="1">
    <location>
        <begin position="230"/>
        <end position="365"/>
    </location>
</feature>
<keyword evidence="3" id="KW-0328">Glycosyltransferase</keyword>
<dbReference type="EC" id="2.4.1.212" evidence="3"/>
<dbReference type="Pfam" id="PF13712">
    <property type="entry name" value="Glyco_tranf_2_5"/>
    <property type="match status" value="1"/>
</dbReference>
<dbReference type="InterPro" id="IPR059123">
    <property type="entry name" value="StrF_dom"/>
</dbReference>
<evidence type="ECO:0000313" key="3">
    <source>
        <dbReference type="EMBL" id="OOM63720.1"/>
    </source>
</evidence>
<dbReference type="PANTHER" id="PTHR22916:SF3">
    <property type="entry name" value="UDP-GLCNAC:BETAGAL BETA-1,3-N-ACETYLGLUCOSAMINYLTRANSFERASE-LIKE PROTEIN 1"/>
    <property type="match status" value="1"/>
</dbReference>
<comment type="caution">
    <text evidence="3">The sequence shown here is derived from an EMBL/GenBank/DDBJ whole genome shotgun (WGS) entry which is preliminary data.</text>
</comment>
<dbReference type="RefSeq" id="WP_077837633.1">
    <property type="nucleotide sequence ID" value="NZ_JABTAE010000001.1"/>
</dbReference>
<dbReference type="EMBL" id="LZZI01000009">
    <property type="protein sequence ID" value="OOM63720.1"/>
    <property type="molecule type" value="Genomic_DNA"/>
</dbReference>
<name>A0A1S8SDM5_CLOBE</name>
<evidence type="ECO:0000259" key="2">
    <source>
        <dbReference type="Pfam" id="PF13712"/>
    </source>
</evidence>
<organism evidence="3 4">
    <name type="scientific">Clostridium beijerinckii</name>
    <name type="common">Clostridium MP</name>
    <dbReference type="NCBI Taxonomy" id="1520"/>
    <lineage>
        <taxon>Bacteria</taxon>
        <taxon>Bacillati</taxon>
        <taxon>Bacillota</taxon>
        <taxon>Clostridia</taxon>
        <taxon>Eubacteriales</taxon>
        <taxon>Clostridiaceae</taxon>
        <taxon>Clostridium</taxon>
    </lineage>
</organism>
<evidence type="ECO:0000313" key="4">
    <source>
        <dbReference type="Proteomes" id="UP000190973"/>
    </source>
</evidence>
<dbReference type="PANTHER" id="PTHR22916">
    <property type="entry name" value="GLYCOSYLTRANSFERASE"/>
    <property type="match status" value="1"/>
</dbReference>
<feature type="domain" description="Streptomycin biosynthesis protein StrF" evidence="2">
    <location>
        <begin position="11"/>
        <end position="221"/>
    </location>
</feature>
<dbReference type="CDD" id="cd00761">
    <property type="entry name" value="Glyco_tranf_GTA_type"/>
    <property type="match status" value="1"/>
</dbReference>
<evidence type="ECO:0000259" key="1">
    <source>
        <dbReference type="Pfam" id="PF00535"/>
    </source>
</evidence>
<dbReference type="AlphaFoldDB" id="A0A1S8SDM5"/>
<reference evidence="3 4" key="1">
    <citation type="submission" date="2016-05" db="EMBL/GenBank/DDBJ databases">
        <title>Microbial solvent formation.</title>
        <authorList>
            <person name="Poehlein A."/>
            <person name="Montoya Solano J.D."/>
            <person name="Flitsch S."/>
            <person name="Krabben P."/>
            <person name="Duerre P."/>
            <person name="Daniel R."/>
        </authorList>
    </citation>
    <scope>NUCLEOTIDE SEQUENCE [LARGE SCALE GENOMIC DNA]</scope>
    <source>
        <strain evidence="3 4">DSM 53</strain>
    </source>
</reference>
<dbReference type="Proteomes" id="UP000190973">
    <property type="component" value="Unassembled WGS sequence"/>
</dbReference>
<gene>
    <name evidence="3" type="primary">hyaD</name>
    <name evidence="3" type="ORF">CLBCK_08550</name>
</gene>
<protein>
    <submittedName>
        <fullName evidence="3">Hyaluronan synthase</fullName>
        <ecNumber evidence="3">2.4.1.212</ecNumber>
    </submittedName>
</protein>
<dbReference type="Gene3D" id="3.90.550.10">
    <property type="entry name" value="Spore Coat Polysaccharide Biosynthesis Protein SpsA, Chain A"/>
    <property type="match status" value="2"/>
</dbReference>
<accession>A0A1S8SDM5</accession>
<dbReference type="GO" id="GO:0050501">
    <property type="term" value="F:hyaluronan synthase activity"/>
    <property type="evidence" value="ECO:0007669"/>
    <property type="project" value="UniProtKB-EC"/>
</dbReference>